<comment type="caution">
    <text evidence="4">The sequence shown here is derived from an EMBL/GenBank/DDBJ whole genome shotgun (WGS) entry which is preliminary data.</text>
</comment>
<dbReference type="InterPro" id="IPR050639">
    <property type="entry name" value="SSR_resolvase"/>
</dbReference>
<proteinExistence type="predicted"/>
<dbReference type="OrthoDB" id="9781670at2"/>
<dbReference type="Proteomes" id="UP000467132">
    <property type="component" value="Unassembled WGS sequence"/>
</dbReference>
<evidence type="ECO:0000259" key="3">
    <source>
        <dbReference type="PROSITE" id="PS51737"/>
    </source>
</evidence>
<dbReference type="Pfam" id="PF07508">
    <property type="entry name" value="Recombinase"/>
    <property type="match status" value="1"/>
</dbReference>
<dbReference type="CDD" id="cd03768">
    <property type="entry name" value="SR_ResInv"/>
    <property type="match status" value="1"/>
</dbReference>
<evidence type="ECO:0000313" key="4">
    <source>
        <dbReference type="EMBL" id="NBI05868.1"/>
    </source>
</evidence>
<dbReference type="SUPFAM" id="SSF53041">
    <property type="entry name" value="Resolvase-like"/>
    <property type="match status" value="1"/>
</dbReference>
<keyword evidence="5" id="KW-1185">Reference proteome</keyword>
<dbReference type="InterPro" id="IPR038109">
    <property type="entry name" value="DNA_bind_recomb_sf"/>
</dbReference>
<organism evidence="4 5">
    <name type="scientific">Senegalia massiliensis</name>
    <dbReference type="NCBI Taxonomy" id="1720316"/>
    <lineage>
        <taxon>Bacteria</taxon>
        <taxon>Bacillati</taxon>
        <taxon>Bacillota</taxon>
        <taxon>Clostridia</taxon>
        <taxon>Eubacteriales</taxon>
        <taxon>Clostridiaceae</taxon>
        <taxon>Senegalia</taxon>
    </lineage>
</organism>
<gene>
    <name evidence="4" type="ORF">D3Z33_03230</name>
</gene>
<dbReference type="InterPro" id="IPR006119">
    <property type="entry name" value="Resolv_N"/>
</dbReference>
<dbReference type="GO" id="GO:0003677">
    <property type="term" value="F:DNA binding"/>
    <property type="evidence" value="ECO:0007669"/>
    <property type="project" value="InterPro"/>
</dbReference>
<dbReference type="GO" id="GO:0000150">
    <property type="term" value="F:DNA strand exchange activity"/>
    <property type="evidence" value="ECO:0007669"/>
    <property type="project" value="InterPro"/>
</dbReference>
<dbReference type="AlphaFoldDB" id="A0A845QXJ9"/>
<reference evidence="4 5" key="1">
    <citation type="submission" date="2018-08" db="EMBL/GenBank/DDBJ databases">
        <title>Murine metabolic-syndrome-specific gut microbial biobank.</title>
        <authorList>
            <person name="Liu C."/>
        </authorList>
    </citation>
    <scope>NUCLEOTIDE SEQUENCE [LARGE SCALE GENOMIC DNA]</scope>
    <source>
        <strain evidence="4 5">583</strain>
    </source>
</reference>
<dbReference type="InterPro" id="IPR036162">
    <property type="entry name" value="Resolvase-like_N_sf"/>
</dbReference>
<feature type="domain" description="Resolvase/invertase-type recombinase catalytic" evidence="2">
    <location>
        <begin position="6"/>
        <end position="152"/>
    </location>
</feature>
<feature type="domain" description="Recombinase" evidence="3">
    <location>
        <begin position="160"/>
        <end position="321"/>
    </location>
</feature>
<evidence type="ECO:0000259" key="2">
    <source>
        <dbReference type="PROSITE" id="PS51736"/>
    </source>
</evidence>
<dbReference type="PROSITE" id="PS51736">
    <property type="entry name" value="RECOMBINASES_3"/>
    <property type="match status" value="1"/>
</dbReference>
<evidence type="ECO:0000313" key="5">
    <source>
        <dbReference type="Proteomes" id="UP000467132"/>
    </source>
</evidence>
<dbReference type="Gene3D" id="3.40.50.1390">
    <property type="entry name" value="Resolvase, N-terminal catalytic domain"/>
    <property type="match status" value="1"/>
</dbReference>
<dbReference type="PROSITE" id="PS51737">
    <property type="entry name" value="RECOMBINASE_DNA_BIND"/>
    <property type="match status" value="1"/>
</dbReference>
<accession>A0A845QXJ9</accession>
<evidence type="ECO:0000256" key="1">
    <source>
        <dbReference type="SAM" id="Coils"/>
    </source>
</evidence>
<dbReference type="EMBL" id="QXXA01000004">
    <property type="protein sequence ID" value="NBI05868.1"/>
    <property type="molecule type" value="Genomic_DNA"/>
</dbReference>
<sequence length="536" mass="62870">MKVISTIAIYARKSKFTSKGESNENQIKLCKEYAYSYFQVDEIIVYEDEGYSGRNTERPKFKEMLNSTNINKFDVLICYRLDRISRNIADFTSLIEILQNKNIDFVSIKEQFDTSTPMGRAMMYISSVFSQLERETIAERIKDNMYALARTGRWLGGKTPTGYTSKQISYTDKDGINRKMYALTSVEKELNLVKMIYNKYLELGSLTKLETWTLEKNIKTKSNRYFDKGILKIILSNPVYAMADKKIYKYFQSYNSDIANNIDDFKGTHGLMVFNKHKEEKGTVYRKKKNNWIIAIGNHKGIIPSNTWIKVQHQLDMNSKKAPRSGTSEIGLLSPLLICKNCGSKMRIITSRKNNKLYYYYKCILKEKSKGYKCNIKNLNGKLADKYVLNKITELDYIDIDIYKYLYNMKARIIDPYSKTKLQKEKLLLELEKHKKSVNNLTLHLANNTDSKASKYIIERIEMFDKMIKNIESEIKNIEKEYENITKENDIIYKLLLLIKSFPDNVDKLEFKEKKKLLHKVIYNIVWDGEKIHIKI</sequence>
<dbReference type="SMART" id="SM00857">
    <property type="entry name" value="Resolvase"/>
    <property type="match status" value="1"/>
</dbReference>
<dbReference type="InterPro" id="IPR011109">
    <property type="entry name" value="DNA_bind_recombinase_dom"/>
</dbReference>
<dbReference type="PANTHER" id="PTHR30461">
    <property type="entry name" value="DNA-INVERTASE FROM LAMBDOID PROPHAGE"/>
    <property type="match status" value="1"/>
</dbReference>
<dbReference type="PANTHER" id="PTHR30461:SF23">
    <property type="entry name" value="DNA RECOMBINASE-RELATED"/>
    <property type="match status" value="1"/>
</dbReference>
<name>A0A845QXJ9_9CLOT</name>
<keyword evidence="1" id="KW-0175">Coiled coil</keyword>
<dbReference type="Pfam" id="PF13408">
    <property type="entry name" value="Zn_ribbon_recom"/>
    <property type="match status" value="1"/>
</dbReference>
<dbReference type="Gene3D" id="3.90.1750.20">
    <property type="entry name" value="Putative Large Serine Recombinase, Chain B, Domain 2"/>
    <property type="match status" value="1"/>
</dbReference>
<protein>
    <submittedName>
        <fullName evidence="4">Recombinase family protein</fullName>
    </submittedName>
</protein>
<feature type="coiled-coil region" evidence="1">
    <location>
        <begin position="417"/>
        <end position="488"/>
    </location>
</feature>
<dbReference type="RefSeq" id="WP_160196356.1">
    <property type="nucleotide sequence ID" value="NZ_QXXA01000004.1"/>
</dbReference>
<dbReference type="Pfam" id="PF00239">
    <property type="entry name" value="Resolvase"/>
    <property type="match status" value="1"/>
</dbReference>
<dbReference type="InterPro" id="IPR025827">
    <property type="entry name" value="Zn_ribbon_recom_dom"/>
</dbReference>